<dbReference type="EMBL" id="SDAQ01000012">
    <property type="protein sequence ID" value="KAI3556425.1"/>
    <property type="molecule type" value="Genomic_DNA"/>
</dbReference>
<organism evidence="1 2">
    <name type="scientific">Colletotrichum abscissum</name>
    <dbReference type="NCBI Taxonomy" id="1671311"/>
    <lineage>
        <taxon>Eukaryota</taxon>
        <taxon>Fungi</taxon>
        <taxon>Dikarya</taxon>
        <taxon>Ascomycota</taxon>
        <taxon>Pezizomycotina</taxon>
        <taxon>Sordariomycetes</taxon>
        <taxon>Hypocreomycetidae</taxon>
        <taxon>Glomerellales</taxon>
        <taxon>Glomerellaceae</taxon>
        <taxon>Colletotrichum</taxon>
        <taxon>Colletotrichum acutatum species complex</taxon>
    </lineage>
</organism>
<evidence type="ECO:0000313" key="2">
    <source>
        <dbReference type="Proteomes" id="UP001056436"/>
    </source>
</evidence>
<proteinExistence type="predicted"/>
<keyword evidence="2" id="KW-1185">Reference proteome</keyword>
<gene>
    <name evidence="1" type="ORF">CABS02_03285</name>
</gene>
<comment type="caution">
    <text evidence="1">The sequence shown here is derived from an EMBL/GenBank/DDBJ whole genome shotgun (WGS) entry which is preliminary data.</text>
</comment>
<protein>
    <submittedName>
        <fullName evidence="1">Uncharacterized protein</fullName>
    </submittedName>
</protein>
<name>A0A9Q0B455_9PEZI</name>
<evidence type="ECO:0000313" key="1">
    <source>
        <dbReference type="EMBL" id="KAI3556425.1"/>
    </source>
</evidence>
<reference evidence="1" key="1">
    <citation type="submission" date="2019-01" db="EMBL/GenBank/DDBJ databases">
        <title>Colletotrichum abscissum LGMF1257.</title>
        <authorList>
            <person name="Baroncelli R."/>
        </authorList>
    </citation>
    <scope>NUCLEOTIDE SEQUENCE</scope>
    <source>
        <strain evidence="1">Ca142</strain>
    </source>
</reference>
<sequence length="47" mass="5575">MALDIRASVELCPLLELKPRRPLAADQHLGRSLYRRRLHIRRNLNIE</sequence>
<dbReference type="AlphaFoldDB" id="A0A9Q0B455"/>
<dbReference type="Proteomes" id="UP001056436">
    <property type="component" value="Unassembled WGS sequence"/>
</dbReference>
<accession>A0A9Q0B455</accession>